<organism evidence="4 5">
    <name type="scientific">Podila minutissima</name>
    <dbReference type="NCBI Taxonomy" id="64525"/>
    <lineage>
        <taxon>Eukaryota</taxon>
        <taxon>Fungi</taxon>
        <taxon>Fungi incertae sedis</taxon>
        <taxon>Mucoromycota</taxon>
        <taxon>Mortierellomycotina</taxon>
        <taxon>Mortierellomycetes</taxon>
        <taxon>Mortierellales</taxon>
        <taxon>Mortierellaceae</taxon>
        <taxon>Podila</taxon>
    </lineage>
</organism>
<dbReference type="CDD" id="cd09019">
    <property type="entry name" value="galactose_mutarotase_like"/>
    <property type="match status" value="1"/>
</dbReference>
<dbReference type="PANTHER" id="PTHR10091:SF0">
    <property type="entry name" value="GALACTOSE MUTAROTASE"/>
    <property type="match status" value="1"/>
</dbReference>
<accession>A0A9P5SDV6</accession>
<dbReference type="Pfam" id="PF01263">
    <property type="entry name" value="Aldose_epim"/>
    <property type="match status" value="1"/>
</dbReference>
<dbReference type="InterPro" id="IPR018052">
    <property type="entry name" value="Ald1_epimerase_CS"/>
</dbReference>
<evidence type="ECO:0008006" key="6">
    <source>
        <dbReference type="Google" id="ProtNLM"/>
    </source>
</evidence>
<evidence type="ECO:0000313" key="4">
    <source>
        <dbReference type="EMBL" id="KAF9326635.1"/>
    </source>
</evidence>
<keyword evidence="2" id="KW-0413">Isomerase</keyword>
<reference evidence="4" key="1">
    <citation type="journal article" date="2020" name="Fungal Divers.">
        <title>Resolving the Mortierellaceae phylogeny through synthesis of multi-gene phylogenetics and phylogenomics.</title>
        <authorList>
            <person name="Vandepol N."/>
            <person name="Liber J."/>
            <person name="Desiro A."/>
            <person name="Na H."/>
            <person name="Kennedy M."/>
            <person name="Barry K."/>
            <person name="Grigoriev I.V."/>
            <person name="Miller A.N."/>
            <person name="O'Donnell K."/>
            <person name="Stajich J.E."/>
            <person name="Bonito G."/>
        </authorList>
    </citation>
    <scope>NUCLEOTIDE SEQUENCE</scope>
    <source>
        <strain evidence="4">NVP1</strain>
    </source>
</reference>
<dbReference type="AlphaFoldDB" id="A0A9P5SDV6"/>
<dbReference type="EMBL" id="JAAAUY010000755">
    <property type="protein sequence ID" value="KAF9326635.1"/>
    <property type="molecule type" value="Genomic_DNA"/>
</dbReference>
<dbReference type="Gene3D" id="2.70.98.10">
    <property type="match status" value="1"/>
</dbReference>
<dbReference type="GO" id="GO:0030246">
    <property type="term" value="F:carbohydrate binding"/>
    <property type="evidence" value="ECO:0007669"/>
    <property type="project" value="InterPro"/>
</dbReference>
<evidence type="ECO:0000256" key="1">
    <source>
        <dbReference type="ARBA" id="ARBA00006206"/>
    </source>
</evidence>
<gene>
    <name evidence="4" type="ORF">BG006_009960</name>
</gene>
<comment type="caution">
    <text evidence="4">The sequence shown here is derived from an EMBL/GenBank/DDBJ whole genome shotgun (WGS) entry which is preliminary data.</text>
</comment>
<dbReference type="InterPro" id="IPR011013">
    <property type="entry name" value="Gal_mutarotase_sf_dom"/>
</dbReference>
<keyword evidence="3" id="KW-0119">Carbohydrate metabolism</keyword>
<dbReference type="InterPro" id="IPR014718">
    <property type="entry name" value="GH-type_carb-bd"/>
</dbReference>
<dbReference type="Proteomes" id="UP000696485">
    <property type="component" value="Unassembled WGS sequence"/>
</dbReference>
<comment type="similarity">
    <text evidence="1">Belongs to the aldose epimerase family.</text>
</comment>
<dbReference type="SUPFAM" id="SSF74650">
    <property type="entry name" value="Galactose mutarotase-like"/>
    <property type="match status" value="1"/>
</dbReference>
<name>A0A9P5SDV6_9FUNG</name>
<dbReference type="InterPro" id="IPR008183">
    <property type="entry name" value="Aldose_1/G6P_1-epimerase"/>
</dbReference>
<dbReference type="InterPro" id="IPR047215">
    <property type="entry name" value="Galactose_mutarotase-like"/>
</dbReference>
<evidence type="ECO:0000256" key="3">
    <source>
        <dbReference type="ARBA" id="ARBA00023277"/>
    </source>
</evidence>
<evidence type="ECO:0000313" key="5">
    <source>
        <dbReference type="Proteomes" id="UP000696485"/>
    </source>
</evidence>
<proteinExistence type="inferred from homology"/>
<protein>
    <recommendedName>
        <fullName evidence="6">Aldose 1-epimerase</fullName>
    </recommendedName>
</protein>
<dbReference type="GO" id="GO:0004034">
    <property type="term" value="F:aldose 1-epimerase activity"/>
    <property type="evidence" value="ECO:0007669"/>
    <property type="project" value="TreeGrafter"/>
</dbReference>
<dbReference type="PANTHER" id="PTHR10091">
    <property type="entry name" value="ALDOSE-1-EPIMERASE"/>
    <property type="match status" value="1"/>
</dbReference>
<dbReference type="GO" id="GO:0033499">
    <property type="term" value="P:galactose catabolic process via UDP-galactose, Leloir pathway"/>
    <property type="evidence" value="ECO:0007669"/>
    <property type="project" value="TreeGrafter"/>
</dbReference>
<dbReference type="GO" id="GO:0006006">
    <property type="term" value="P:glucose metabolic process"/>
    <property type="evidence" value="ECO:0007669"/>
    <property type="project" value="TreeGrafter"/>
</dbReference>
<sequence length="424" mass="46976">MPIHENTPVPSVQGQGGLPLGTPIRSFVLTDPSSPGMVCQVATLGASLTHLWVPDRSFKADSGDQDEHGILTGTRDVVLGFDDLTAYRQGYDPYFGASVGRVANRIANGKFTLRLFEDDVGMVDLDYTLDQNNGPNALHGGKQGFSFRNWSLNPSGALSNSSGTSLRLSLVSEDLDQGYPGRIIVYCTYTLRDYCLDIVYEAHLDDEKTKATIVNLTNHSYFNLDGLPSDSRFCSVMDHELQMINVRAFLELDDNSIPTGQLKSVEDVPAMDFRVPKKIGDYIMQTPNGGIGYDHFFVSQDAWGVSQRYVMDKFTPLSRPIVQAKVFSPSSGIQMTMSTTEPGFQLYTNNHNNVGRHHIDARTATTPNGRYVGKAYKGFPVYSGLCLETSRFPDAINQSSSRQVLLTRSEKYYSKTTYDFSTRP</sequence>
<dbReference type="PROSITE" id="PS00545">
    <property type="entry name" value="ALDOSE_1_EPIMERASE"/>
    <property type="match status" value="1"/>
</dbReference>
<keyword evidence="5" id="KW-1185">Reference proteome</keyword>
<evidence type="ECO:0000256" key="2">
    <source>
        <dbReference type="ARBA" id="ARBA00023235"/>
    </source>
</evidence>